<dbReference type="AlphaFoldDB" id="A0AAW1D2F8"/>
<keyword evidence="3" id="KW-0808">Transferase</keyword>
<evidence type="ECO:0000256" key="1">
    <source>
        <dbReference type="ARBA" id="ARBA00004141"/>
    </source>
</evidence>
<dbReference type="PANTHER" id="PTHR21290:SF25">
    <property type="entry name" value="SPHINGOMYELIN SYNTHASE-RELATED PROTEIN 1"/>
    <property type="match status" value="1"/>
</dbReference>
<evidence type="ECO:0000259" key="10">
    <source>
        <dbReference type="PROSITE" id="PS50105"/>
    </source>
</evidence>
<dbReference type="InterPro" id="IPR013761">
    <property type="entry name" value="SAM/pointed_sf"/>
</dbReference>
<dbReference type="InterPro" id="IPR045221">
    <property type="entry name" value="Sphingomyelin_synth-like"/>
</dbReference>
<comment type="caution">
    <text evidence="11">The sequence shown here is derived from an EMBL/GenBank/DDBJ whole genome shotgun (WGS) entry which is preliminary data.</text>
</comment>
<dbReference type="Pfam" id="PF00536">
    <property type="entry name" value="SAM_1"/>
    <property type="match status" value="1"/>
</dbReference>
<evidence type="ECO:0000256" key="4">
    <source>
        <dbReference type="ARBA" id="ARBA00022692"/>
    </source>
</evidence>
<dbReference type="PANTHER" id="PTHR21290">
    <property type="entry name" value="SPHINGOMYELIN SYNTHETASE"/>
    <property type="match status" value="1"/>
</dbReference>
<name>A0AAW1D2F8_9HEMI</name>
<evidence type="ECO:0000313" key="11">
    <source>
        <dbReference type="EMBL" id="KAK9503313.1"/>
    </source>
</evidence>
<feature type="transmembrane region" description="Helical" evidence="9">
    <location>
        <begin position="327"/>
        <end position="346"/>
    </location>
</feature>
<keyword evidence="12" id="KW-1185">Reference proteome</keyword>
<feature type="transmembrane region" description="Helical" evidence="9">
    <location>
        <begin position="235"/>
        <end position="256"/>
    </location>
</feature>
<dbReference type="GO" id="GO:0005886">
    <property type="term" value="C:plasma membrane"/>
    <property type="evidence" value="ECO:0007669"/>
    <property type="project" value="TreeGrafter"/>
</dbReference>
<dbReference type="GO" id="GO:0005789">
    <property type="term" value="C:endoplasmic reticulum membrane"/>
    <property type="evidence" value="ECO:0007669"/>
    <property type="project" value="TreeGrafter"/>
</dbReference>
<feature type="transmembrane region" description="Helical" evidence="9">
    <location>
        <begin position="303"/>
        <end position="320"/>
    </location>
</feature>
<dbReference type="InterPro" id="IPR001660">
    <property type="entry name" value="SAM"/>
</dbReference>
<evidence type="ECO:0000256" key="3">
    <source>
        <dbReference type="ARBA" id="ARBA00022679"/>
    </source>
</evidence>
<evidence type="ECO:0000313" key="12">
    <source>
        <dbReference type="Proteomes" id="UP001461498"/>
    </source>
</evidence>
<feature type="transmembrane region" description="Helical" evidence="9">
    <location>
        <begin position="151"/>
        <end position="175"/>
    </location>
</feature>
<evidence type="ECO:0000256" key="7">
    <source>
        <dbReference type="ARBA" id="ARBA00023098"/>
    </source>
</evidence>
<evidence type="ECO:0000256" key="9">
    <source>
        <dbReference type="SAM" id="Phobius"/>
    </source>
</evidence>
<gene>
    <name evidence="11" type="ORF">O3M35_011912</name>
</gene>
<dbReference type="Gene3D" id="1.10.150.50">
    <property type="entry name" value="Transcription Factor, Ets-1"/>
    <property type="match status" value="1"/>
</dbReference>
<evidence type="ECO:0000256" key="6">
    <source>
        <dbReference type="ARBA" id="ARBA00022989"/>
    </source>
</evidence>
<dbReference type="SMART" id="SM00454">
    <property type="entry name" value="SAM"/>
    <property type="match status" value="1"/>
</dbReference>
<evidence type="ECO:0000256" key="5">
    <source>
        <dbReference type="ARBA" id="ARBA00022919"/>
    </source>
</evidence>
<comment type="similarity">
    <text evidence="2">Belongs to the sphingomyelin synthase family.</text>
</comment>
<keyword evidence="6 9" id="KW-1133">Transmembrane helix</keyword>
<dbReference type="PROSITE" id="PS50105">
    <property type="entry name" value="SAM_DOMAIN"/>
    <property type="match status" value="1"/>
</dbReference>
<dbReference type="Proteomes" id="UP001461498">
    <property type="component" value="Unassembled WGS sequence"/>
</dbReference>
<keyword evidence="4 9" id="KW-0812">Transmembrane</keyword>
<sequence>MASTEQVLKWNPDKVAEWLIEKGFSKYCVMFKDHKIDGKALLLISETDLKTPPLNINILGDVKRLSLEIRQLKVECQQVLIDQGYHPETLLYLSKGLQNYLTHGTAFHLNHKYEDCFMNYRYQSLDEHEFLHPQSSRSSEDGRATNLRPELWKAFIALAYCFVVTWITAFVMVIVHDRVPDMKKYPPLPDIFLDNVPHIPWAFHMCEWTGTLLLFIWLCVLFFHRHRFILLRRFFALSGTVFLLRCITMLITSLSVPGTHLDCNPRTSSVNGTSDLLAKMQAAYEIWRGAGMSIQGVRTCGDYMFSGHTVALTMLNFFITEYTPRDIYLLHTFTWLLNMFGIFFILSGHEHYSIDVFIAFYITSRLFLYYHTLANNQSLMLRDSGRTRIWFPLFSFFESDVDGIVPNEYESPLVVINRIISVIKQSIKHIMFLIQANLTVKQNPCQNSPSGNHSGRKHKRK</sequence>
<comment type="subcellular location">
    <subcellularLocation>
        <location evidence="1">Membrane</location>
        <topology evidence="1">Multi-pass membrane protein</topology>
    </subcellularLocation>
</comment>
<feature type="transmembrane region" description="Helical" evidence="9">
    <location>
        <begin position="201"/>
        <end position="223"/>
    </location>
</feature>
<accession>A0AAW1D2F8</accession>
<dbReference type="EMBL" id="JAPXFL010000008">
    <property type="protein sequence ID" value="KAK9503313.1"/>
    <property type="molecule type" value="Genomic_DNA"/>
</dbReference>
<reference evidence="11 12" key="1">
    <citation type="submission" date="2022-12" db="EMBL/GenBank/DDBJ databases">
        <title>Chromosome-level genome assembly of true bugs.</title>
        <authorList>
            <person name="Ma L."/>
            <person name="Li H."/>
        </authorList>
    </citation>
    <scope>NUCLEOTIDE SEQUENCE [LARGE SCALE GENOMIC DNA]</scope>
    <source>
        <strain evidence="11">Lab_2022b</strain>
    </source>
</reference>
<dbReference type="GO" id="GO:0047493">
    <property type="term" value="F:ceramide cholinephosphotransferase activity"/>
    <property type="evidence" value="ECO:0007669"/>
    <property type="project" value="TreeGrafter"/>
</dbReference>
<keyword evidence="5" id="KW-0746">Sphingolipid metabolism</keyword>
<dbReference type="SUPFAM" id="SSF47769">
    <property type="entry name" value="SAM/Pointed domain"/>
    <property type="match status" value="1"/>
</dbReference>
<evidence type="ECO:0000256" key="8">
    <source>
        <dbReference type="ARBA" id="ARBA00023136"/>
    </source>
</evidence>
<dbReference type="GO" id="GO:0046513">
    <property type="term" value="P:ceramide biosynthetic process"/>
    <property type="evidence" value="ECO:0007669"/>
    <property type="project" value="TreeGrafter"/>
</dbReference>
<evidence type="ECO:0000256" key="2">
    <source>
        <dbReference type="ARBA" id="ARBA00005441"/>
    </source>
</evidence>
<keyword evidence="7" id="KW-0443">Lipid metabolism</keyword>
<dbReference type="GO" id="GO:0000139">
    <property type="term" value="C:Golgi membrane"/>
    <property type="evidence" value="ECO:0007669"/>
    <property type="project" value="TreeGrafter"/>
</dbReference>
<dbReference type="Pfam" id="PF14360">
    <property type="entry name" value="PAP2_C"/>
    <property type="match status" value="1"/>
</dbReference>
<dbReference type="GO" id="GO:0033188">
    <property type="term" value="F:sphingomyelin synthase activity"/>
    <property type="evidence" value="ECO:0007669"/>
    <property type="project" value="TreeGrafter"/>
</dbReference>
<dbReference type="InterPro" id="IPR025749">
    <property type="entry name" value="Sphingomyelin_synth-like_dom"/>
</dbReference>
<protein>
    <recommendedName>
        <fullName evidence="10">SAM domain-containing protein</fullName>
    </recommendedName>
</protein>
<feature type="transmembrane region" description="Helical" evidence="9">
    <location>
        <begin position="352"/>
        <end position="370"/>
    </location>
</feature>
<organism evidence="11 12">
    <name type="scientific">Rhynocoris fuscipes</name>
    <dbReference type="NCBI Taxonomy" id="488301"/>
    <lineage>
        <taxon>Eukaryota</taxon>
        <taxon>Metazoa</taxon>
        <taxon>Ecdysozoa</taxon>
        <taxon>Arthropoda</taxon>
        <taxon>Hexapoda</taxon>
        <taxon>Insecta</taxon>
        <taxon>Pterygota</taxon>
        <taxon>Neoptera</taxon>
        <taxon>Paraneoptera</taxon>
        <taxon>Hemiptera</taxon>
        <taxon>Heteroptera</taxon>
        <taxon>Panheteroptera</taxon>
        <taxon>Cimicomorpha</taxon>
        <taxon>Reduviidae</taxon>
        <taxon>Harpactorinae</taxon>
        <taxon>Harpactorini</taxon>
        <taxon>Rhynocoris</taxon>
    </lineage>
</organism>
<keyword evidence="8 9" id="KW-0472">Membrane</keyword>
<feature type="domain" description="SAM" evidence="10">
    <location>
        <begin position="10"/>
        <end position="75"/>
    </location>
</feature>
<proteinExistence type="inferred from homology"/>